<comment type="subcellular location">
    <subcellularLocation>
        <location evidence="1">Membrane</location>
        <topology evidence="1">Single-pass type IV membrane protein</topology>
    </subcellularLocation>
</comment>
<dbReference type="GO" id="GO:0005484">
    <property type="term" value="F:SNAP receptor activity"/>
    <property type="evidence" value="ECO:0007669"/>
    <property type="project" value="TreeGrafter"/>
</dbReference>
<dbReference type="InterPro" id="IPR000727">
    <property type="entry name" value="T_SNARE_dom"/>
</dbReference>
<reference evidence="8" key="1">
    <citation type="submission" date="2023-03" db="EMBL/GenBank/DDBJ databases">
        <title>Massive genome expansion in bonnet fungi (Mycena s.s.) driven by repeated elements and novel gene families across ecological guilds.</title>
        <authorList>
            <consortium name="Lawrence Berkeley National Laboratory"/>
            <person name="Harder C.B."/>
            <person name="Miyauchi S."/>
            <person name="Viragh M."/>
            <person name="Kuo A."/>
            <person name="Thoen E."/>
            <person name="Andreopoulos B."/>
            <person name="Lu D."/>
            <person name="Skrede I."/>
            <person name="Drula E."/>
            <person name="Henrissat B."/>
            <person name="Morin E."/>
            <person name="Kohler A."/>
            <person name="Barry K."/>
            <person name="LaButti K."/>
            <person name="Morin E."/>
            <person name="Salamov A."/>
            <person name="Lipzen A."/>
            <person name="Mereny Z."/>
            <person name="Hegedus B."/>
            <person name="Baldrian P."/>
            <person name="Stursova M."/>
            <person name="Weitz H."/>
            <person name="Taylor A."/>
            <person name="Grigoriev I.V."/>
            <person name="Nagy L.G."/>
            <person name="Martin F."/>
            <person name="Kauserud H."/>
        </authorList>
    </citation>
    <scope>NUCLEOTIDE SEQUENCE</scope>
    <source>
        <strain evidence="8">CBHHK182m</strain>
    </source>
</reference>
<dbReference type="GO" id="GO:0012505">
    <property type="term" value="C:endomembrane system"/>
    <property type="evidence" value="ECO:0007669"/>
    <property type="project" value="TreeGrafter"/>
</dbReference>
<keyword evidence="9" id="KW-1185">Reference proteome</keyword>
<evidence type="ECO:0000256" key="6">
    <source>
        <dbReference type="SAM" id="Phobius"/>
    </source>
</evidence>
<dbReference type="CDD" id="cd15849">
    <property type="entry name" value="SNARE_Sso1"/>
    <property type="match status" value="1"/>
</dbReference>
<feature type="transmembrane region" description="Helical" evidence="6">
    <location>
        <begin position="277"/>
        <end position="296"/>
    </location>
</feature>
<dbReference type="AlphaFoldDB" id="A0AAD7N4Z0"/>
<evidence type="ECO:0000313" key="9">
    <source>
        <dbReference type="Proteomes" id="UP001215598"/>
    </source>
</evidence>
<keyword evidence="5 6" id="KW-0472">Membrane</keyword>
<gene>
    <name evidence="8" type="ORF">B0H16DRAFT_1559655</name>
</gene>
<evidence type="ECO:0000256" key="2">
    <source>
        <dbReference type="ARBA" id="ARBA00009063"/>
    </source>
</evidence>
<evidence type="ECO:0000313" key="8">
    <source>
        <dbReference type="EMBL" id="KAJ7744633.1"/>
    </source>
</evidence>
<evidence type="ECO:0000256" key="5">
    <source>
        <dbReference type="ARBA" id="ARBA00023136"/>
    </source>
</evidence>
<dbReference type="GO" id="GO:0000149">
    <property type="term" value="F:SNARE binding"/>
    <property type="evidence" value="ECO:0007669"/>
    <property type="project" value="TreeGrafter"/>
</dbReference>
<evidence type="ECO:0000256" key="1">
    <source>
        <dbReference type="ARBA" id="ARBA00004211"/>
    </source>
</evidence>
<protein>
    <submittedName>
        <fullName evidence="8">Syntaxin</fullName>
    </submittedName>
</protein>
<accession>A0AAD7N4Z0</accession>
<dbReference type="Proteomes" id="UP001215598">
    <property type="component" value="Unassembled WGS sequence"/>
</dbReference>
<evidence type="ECO:0000256" key="3">
    <source>
        <dbReference type="ARBA" id="ARBA00022692"/>
    </source>
</evidence>
<dbReference type="PANTHER" id="PTHR19957">
    <property type="entry name" value="SYNTAXIN"/>
    <property type="match status" value="1"/>
</dbReference>
<dbReference type="Gene3D" id="1.20.58.70">
    <property type="match status" value="1"/>
</dbReference>
<dbReference type="SUPFAM" id="SSF47661">
    <property type="entry name" value="t-snare proteins"/>
    <property type="match status" value="1"/>
</dbReference>
<organism evidence="8 9">
    <name type="scientific">Mycena metata</name>
    <dbReference type="NCBI Taxonomy" id="1033252"/>
    <lineage>
        <taxon>Eukaryota</taxon>
        <taxon>Fungi</taxon>
        <taxon>Dikarya</taxon>
        <taxon>Basidiomycota</taxon>
        <taxon>Agaricomycotina</taxon>
        <taxon>Agaricomycetes</taxon>
        <taxon>Agaricomycetidae</taxon>
        <taxon>Agaricales</taxon>
        <taxon>Marasmiineae</taxon>
        <taxon>Mycenaceae</taxon>
        <taxon>Mycena</taxon>
    </lineage>
</organism>
<sequence length="301" mass="33344">MPTDRAAAYRNRQAAAGQQTNQNGTNVELGRLNTNGSSLDSMPAFLAEATSIQDSVVSFTRNVTRISELNTRALSALGDDAASVKTQLDKLVQETMALSTELKNRITRLQGAVGSAARPQEREIRQNRATHVRTKFTEALQTYRQVEQEYQTKARQRVERQYRIVKPDATQDEINQAIEGGGEQVFMQALTTSPQYAQARSALSEVQSRAQDLRKMEQTLGELAVLFSDMAVLVEQQDETVADIEHTAIDVEANAAEGLKQTTIAVGIARRLRQKRWICFLITLVVVIILAAVLAVELTKK</sequence>
<evidence type="ECO:0000256" key="4">
    <source>
        <dbReference type="ARBA" id="ARBA00022989"/>
    </source>
</evidence>
<keyword evidence="3 6" id="KW-0812">Transmembrane</keyword>
<dbReference type="GO" id="GO:0005886">
    <property type="term" value="C:plasma membrane"/>
    <property type="evidence" value="ECO:0007669"/>
    <property type="project" value="TreeGrafter"/>
</dbReference>
<dbReference type="InterPro" id="IPR010989">
    <property type="entry name" value="SNARE"/>
</dbReference>
<dbReference type="Pfam" id="PF00804">
    <property type="entry name" value="Syntaxin"/>
    <property type="match status" value="1"/>
</dbReference>
<keyword evidence="4 6" id="KW-1133">Transmembrane helix</keyword>
<dbReference type="InterPro" id="IPR045242">
    <property type="entry name" value="Syntaxin"/>
</dbReference>
<name>A0AAD7N4Z0_9AGAR</name>
<comment type="caution">
    <text evidence="8">The sequence shown here is derived from an EMBL/GenBank/DDBJ whole genome shotgun (WGS) entry which is preliminary data.</text>
</comment>
<dbReference type="GO" id="GO:0006886">
    <property type="term" value="P:intracellular protein transport"/>
    <property type="evidence" value="ECO:0007669"/>
    <property type="project" value="TreeGrafter"/>
</dbReference>
<dbReference type="EMBL" id="JARKIB010000086">
    <property type="protein sequence ID" value="KAJ7744633.1"/>
    <property type="molecule type" value="Genomic_DNA"/>
</dbReference>
<dbReference type="InterPro" id="IPR006011">
    <property type="entry name" value="Syntaxin_N"/>
</dbReference>
<dbReference type="SMART" id="SM00397">
    <property type="entry name" value="t_SNARE"/>
    <property type="match status" value="1"/>
</dbReference>
<dbReference type="GO" id="GO:0048278">
    <property type="term" value="P:vesicle docking"/>
    <property type="evidence" value="ECO:0007669"/>
    <property type="project" value="TreeGrafter"/>
</dbReference>
<dbReference type="PANTHER" id="PTHR19957:SF307">
    <property type="entry name" value="PROTEIN SSO1-RELATED"/>
    <property type="match status" value="1"/>
</dbReference>
<evidence type="ECO:0000259" key="7">
    <source>
        <dbReference type="PROSITE" id="PS50192"/>
    </source>
</evidence>
<comment type="similarity">
    <text evidence="2">Belongs to the syntaxin family.</text>
</comment>
<dbReference type="PROSITE" id="PS50192">
    <property type="entry name" value="T_SNARE"/>
    <property type="match status" value="1"/>
</dbReference>
<dbReference type="GO" id="GO:0031201">
    <property type="term" value="C:SNARE complex"/>
    <property type="evidence" value="ECO:0007669"/>
    <property type="project" value="TreeGrafter"/>
</dbReference>
<proteinExistence type="inferred from homology"/>
<feature type="domain" description="T-SNARE coiled-coil homology" evidence="7">
    <location>
        <begin position="203"/>
        <end position="265"/>
    </location>
</feature>
<dbReference type="GO" id="GO:0006887">
    <property type="term" value="P:exocytosis"/>
    <property type="evidence" value="ECO:0007669"/>
    <property type="project" value="TreeGrafter"/>
</dbReference>
<dbReference type="GO" id="GO:0006906">
    <property type="term" value="P:vesicle fusion"/>
    <property type="evidence" value="ECO:0007669"/>
    <property type="project" value="TreeGrafter"/>
</dbReference>